<keyword evidence="6" id="KW-1185">Reference proteome</keyword>
<keyword evidence="3 5" id="KW-1133">Transmembrane helix</keyword>
<dbReference type="Proteomes" id="UP000829291">
    <property type="component" value="Chromosome 4"/>
</dbReference>
<dbReference type="InParanoid" id="A0A6J0BPX8"/>
<dbReference type="GO" id="GO:1905515">
    <property type="term" value="P:non-motile cilium assembly"/>
    <property type="evidence" value="ECO:0007669"/>
    <property type="project" value="TreeGrafter"/>
</dbReference>
<evidence type="ECO:0000256" key="2">
    <source>
        <dbReference type="ARBA" id="ARBA00022692"/>
    </source>
</evidence>
<evidence type="ECO:0000256" key="3">
    <source>
        <dbReference type="ARBA" id="ARBA00022989"/>
    </source>
</evidence>
<evidence type="ECO:0000256" key="4">
    <source>
        <dbReference type="ARBA" id="ARBA00023136"/>
    </source>
</evidence>
<evidence type="ECO:0000256" key="1">
    <source>
        <dbReference type="ARBA" id="ARBA00004141"/>
    </source>
</evidence>
<keyword evidence="4 5" id="KW-0472">Membrane</keyword>
<gene>
    <name evidence="7" type="primary">LOC107222078</name>
</gene>
<protein>
    <submittedName>
        <fullName evidence="7">Transmembrane protein 17B</fullName>
    </submittedName>
</protein>
<keyword evidence="2 5" id="KW-0812">Transmembrane</keyword>
<feature type="transmembrane region" description="Helical" evidence="5">
    <location>
        <begin position="73"/>
        <end position="95"/>
    </location>
</feature>
<dbReference type="AlphaFoldDB" id="A0A6J0BPX8"/>
<accession>A0A6J0BPX8</accession>
<reference evidence="7" key="1">
    <citation type="submission" date="2025-08" db="UniProtKB">
        <authorList>
            <consortium name="RefSeq"/>
        </authorList>
    </citation>
    <scope>IDENTIFICATION</scope>
    <source>
        <tissue evidence="7">Thorax and Abdomen</tissue>
    </source>
</reference>
<comment type="subcellular location">
    <subcellularLocation>
        <location evidence="1">Membrane</location>
        <topology evidence="1">Multi-pass membrane protein</topology>
    </subcellularLocation>
</comment>
<dbReference type="PANTHER" id="PTHR13531">
    <property type="entry name" value="GEO07735P1-RELATED-RELATED"/>
    <property type="match status" value="1"/>
</dbReference>
<dbReference type="InterPro" id="IPR019184">
    <property type="entry name" value="Uncharacterised_TM-17"/>
</dbReference>
<dbReference type="GeneID" id="107222078"/>
<dbReference type="GO" id="GO:0035869">
    <property type="term" value="C:ciliary transition zone"/>
    <property type="evidence" value="ECO:0007669"/>
    <property type="project" value="TreeGrafter"/>
</dbReference>
<evidence type="ECO:0000313" key="6">
    <source>
        <dbReference type="Proteomes" id="UP000829291"/>
    </source>
</evidence>
<feature type="transmembrane region" description="Helical" evidence="5">
    <location>
        <begin position="138"/>
        <end position="158"/>
    </location>
</feature>
<evidence type="ECO:0000256" key="5">
    <source>
        <dbReference type="SAM" id="Phobius"/>
    </source>
</evidence>
<dbReference type="KEGG" id="nlo:107222078"/>
<organism evidence="7">
    <name type="scientific">Neodiprion lecontei</name>
    <name type="common">Redheaded pine sawfly</name>
    <dbReference type="NCBI Taxonomy" id="441921"/>
    <lineage>
        <taxon>Eukaryota</taxon>
        <taxon>Metazoa</taxon>
        <taxon>Ecdysozoa</taxon>
        <taxon>Arthropoda</taxon>
        <taxon>Hexapoda</taxon>
        <taxon>Insecta</taxon>
        <taxon>Pterygota</taxon>
        <taxon>Neoptera</taxon>
        <taxon>Endopterygota</taxon>
        <taxon>Hymenoptera</taxon>
        <taxon>Tenthredinoidea</taxon>
        <taxon>Diprionidae</taxon>
        <taxon>Diprioninae</taxon>
        <taxon>Neodiprion</taxon>
    </lineage>
</organism>
<dbReference type="Pfam" id="PF09799">
    <property type="entry name" value="Transmemb_17"/>
    <property type="match status" value="1"/>
</dbReference>
<evidence type="ECO:0000313" key="7">
    <source>
        <dbReference type="RefSeq" id="XP_015516776.1"/>
    </source>
</evidence>
<proteinExistence type="predicted"/>
<dbReference type="OrthoDB" id="311720at2759"/>
<feature type="transmembrane region" description="Helical" evidence="5">
    <location>
        <begin position="43"/>
        <end position="61"/>
    </location>
</feature>
<dbReference type="PANTHER" id="PTHR13531:SF6">
    <property type="entry name" value="TMEM (HUMAN TRANSMEMBRANE PROTEIN) HOMOLOG"/>
    <property type="match status" value="1"/>
</dbReference>
<dbReference type="GO" id="GO:0016020">
    <property type="term" value="C:membrane"/>
    <property type="evidence" value="ECO:0007669"/>
    <property type="project" value="UniProtKB-SubCell"/>
</dbReference>
<feature type="transmembrane region" description="Helical" evidence="5">
    <location>
        <begin position="107"/>
        <end position="126"/>
    </location>
</feature>
<sequence>MWKDTVISASDRIFPGLAYHNRIKEFHDIGNVIKSSLPLQMALYFNTWLFPFWFFISLNLLDQKYHKLSDIYKFITVGVFVIVAVSECIRLYLGYLGNLAEKIPELACFWLISTLIQFPLQMFTLVDGRMLPGRGEHVVNSVMLVFLLTEIITGTIALRNSANHHAKRFYLAQLYEINEKLE</sequence>
<name>A0A6J0BPX8_NEOLC</name>
<dbReference type="RefSeq" id="XP_015516776.1">
    <property type="nucleotide sequence ID" value="XM_015661290.2"/>
</dbReference>